<dbReference type="InterPro" id="IPR001611">
    <property type="entry name" value="Leu-rich_rpt"/>
</dbReference>
<dbReference type="SMART" id="SM00368">
    <property type="entry name" value="LRR_RI"/>
    <property type="match status" value="3"/>
</dbReference>
<dbReference type="Pfam" id="PF13516">
    <property type="entry name" value="LRR_6"/>
    <property type="match status" value="1"/>
</dbReference>
<evidence type="ECO:0000256" key="1">
    <source>
        <dbReference type="ARBA" id="ARBA00004245"/>
    </source>
</evidence>
<dbReference type="PANTHER" id="PTHR10901">
    <property type="entry name" value="TROPOMODULIN"/>
    <property type="match status" value="1"/>
</dbReference>
<feature type="region of interest" description="Disordered" evidence="4">
    <location>
        <begin position="17"/>
        <end position="107"/>
    </location>
</feature>
<gene>
    <name evidence="5" type="ORF">CcCBS67573_g00493</name>
</gene>
<dbReference type="GO" id="GO:0005856">
    <property type="term" value="C:cytoskeleton"/>
    <property type="evidence" value="ECO:0007669"/>
    <property type="project" value="UniProtKB-SubCell"/>
</dbReference>
<dbReference type="GO" id="GO:0007015">
    <property type="term" value="P:actin filament organization"/>
    <property type="evidence" value="ECO:0007669"/>
    <property type="project" value="TreeGrafter"/>
</dbReference>
<dbReference type="PANTHER" id="PTHR10901:SF6">
    <property type="entry name" value="TROPOMODULIN, ISOFORM N"/>
    <property type="match status" value="1"/>
</dbReference>
<protein>
    <recommendedName>
        <fullName evidence="7">Tropomodulin</fullName>
    </recommendedName>
</protein>
<dbReference type="Gene3D" id="3.80.10.10">
    <property type="entry name" value="Ribonuclease Inhibitor"/>
    <property type="match status" value="1"/>
</dbReference>
<name>A0A507FPF0_9FUNG</name>
<dbReference type="Proteomes" id="UP000320333">
    <property type="component" value="Unassembled WGS sequence"/>
</dbReference>
<keyword evidence="6" id="KW-1185">Reference proteome</keyword>
<evidence type="ECO:0000256" key="4">
    <source>
        <dbReference type="SAM" id="MobiDB-lite"/>
    </source>
</evidence>
<feature type="compositionally biased region" description="Low complexity" evidence="4">
    <location>
        <begin position="82"/>
        <end position="92"/>
    </location>
</feature>
<accession>A0A507FPF0</accession>
<proteinExistence type="predicted"/>
<feature type="compositionally biased region" description="Polar residues" evidence="4">
    <location>
        <begin position="35"/>
        <end position="59"/>
    </location>
</feature>
<dbReference type="GO" id="GO:0051694">
    <property type="term" value="P:pointed-end actin filament capping"/>
    <property type="evidence" value="ECO:0007669"/>
    <property type="project" value="InterPro"/>
</dbReference>
<evidence type="ECO:0000313" key="5">
    <source>
        <dbReference type="EMBL" id="TPX78299.1"/>
    </source>
</evidence>
<evidence type="ECO:0000313" key="6">
    <source>
        <dbReference type="Proteomes" id="UP000320333"/>
    </source>
</evidence>
<dbReference type="InterPro" id="IPR032675">
    <property type="entry name" value="LRR_dom_sf"/>
</dbReference>
<organism evidence="5 6">
    <name type="scientific">Chytriomyces confervae</name>
    <dbReference type="NCBI Taxonomy" id="246404"/>
    <lineage>
        <taxon>Eukaryota</taxon>
        <taxon>Fungi</taxon>
        <taxon>Fungi incertae sedis</taxon>
        <taxon>Chytridiomycota</taxon>
        <taxon>Chytridiomycota incertae sedis</taxon>
        <taxon>Chytridiomycetes</taxon>
        <taxon>Chytridiales</taxon>
        <taxon>Chytriomycetaceae</taxon>
        <taxon>Chytriomyces</taxon>
    </lineage>
</organism>
<dbReference type="STRING" id="246404.A0A507FPF0"/>
<evidence type="ECO:0008006" key="7">
    <source>
        <dbReference type="Google" id="ProtNLM"/>
    </source>
</evidence>
<comment type="subcellular location">
    <subcellularLocation>
        <location evidence="1">Cytoplasm</location>
        <location evidence="1">Cytoskeleton</location>
    </subcellularLocation>
</comment>
<keyword evidence="3" id="KW-0206">Cytoskeleton</keyword>
<dbReference type="AlphaFoldDB" id="A0A507FPF0"/>
<dbReference type="GO" id="GO:0005523">
    <property type="term" value="F:tropomyosin binding"/>
    <property type="evidence" value="ECO:0007669"/>
    <property type="project" value="InterPro"/>
</dbReference>
<dbReference type="InterPro" id="IPR004934">
    <property type="entry name" value="TMOD"/>
</dbReference>
<dbReference type="EMBL" id="QEAP01000006">
    <property type="protein sequence ID" value="TPX78299.1"/>
    <property type="molecule type" value="Genomic_DNA"/>
</dbReference>
<sequence>MVNINSIVKIMSSLDVGNEESLSETKAKSDRTAFSFDSLTTPEHSIETAQEETVPSETEVSAECSPSSESGFEFGETREAPSSDAPPAATAAMVTNDTTEPSETDYPAPAASELLVPRAEQETITAKEEPGQLTEQAVVANDTTEPSETNHASTSAANEATVPFAEQETITAKDEPQPSTLMPIARSVSDGPPLPIGAVTASVRSTNPFLEELLYSIKLLTENDPTLTVLDLKDASVFTVEHGSALAAALEQNSYLKELNLCNAKVATTTASELAQALQMNSTLEVLNLESNAIGPLGMKHLAEALAVNSALLEVRLSYQKAPAGIDAEQTFANALAKNETLTKLGLQFRDPASRDACDRAIMRNKEAARRRRMTESRQ</sequence>
<evidence type="ECO:0000256" key="2">
    <source>
        <dbReference type="ARBA" id="ARBA00022490"/>
    </source>
</evidence>
<comment type="caution">
    <text evidence="5">The sequence shown here is derived from an EMBL/GenBank/DDBJ whole genome shotgun (WGS) entry which is preliminary data.</text>
</comment>
<evidence type="ECO:0000256" key="3">
    <source>
        <dbReference type="ARBA" id="ARBA00023212"/>
    </source>
</evidence>
<dbReference type="OrthoDB" id="427001at2759"/>
<reference evidence="5 6" key="1">
    <citation type="journal article" date="2019" name="Sci. Rep.">
        <title>Comparative genomics of chytrid fungi reveal insights into the obligate biotrophic and pathogenic lifestyle of Synchytrium endobioticum.</title>
        <authorList>
            <person name="van de Vossenberg B.T.L.H."/>
            <person name="Warris S."/>
            <person name="Nguyen H.D.T."/>
            <person name="van Gent-Pelzer M.P.E."/>
            <person name="Joly D.L."/>
            <person name="van de Geest H.C."/>
            <person name="Bonants P.J.M."/>
            <person name="Smith D.S."/>
            <person name="Levesque C.A."/>
            <person name="van der Lee T.A.J."/>
        </authorList>
    </citation>
    <scope>NUCLEOTIDE SEQUENCE [LARGE SCALE GENOMIC DNA]</scope>
    <source>
        <strain evidence="5 6">CBS 675.73</strain>
    </source>
</reference>
<keyword evidence="2" id="KW-0963">Cytoplasm</keyword>
<dbReference type="SUPFAM" id="SSF52047">
    <property type="entry name" value="RNI-like"/>
    <property type="match status" value="1"/>
</dbReference>